<dbReference type="AlphaFoldDB" id="A0A0C2FMB8"/>
<reference evidence="2 3" key="1">
    <citation type="submission" date="2013-12" db="EMBL/GenBank/DDBJ databases">
        <title>Draft genome of the parsitic nematode Ancylostoma duodenale.</title>
        <authorList>
            <person name="Mitreva M."/>
        </authorList>
    </citation>
    <scope>NUCLEOTIDE SEQUENCE [LARGE SCALE GENOMIC DNA]</scope>
    <source>
        <strain evidence="2 3">Zhejiang</strain>
    </source>
</reference>
<evidence type="ECO:0000256" key="1">
    <source>
        <dbReference type="SAM" id="Phobius"/>
    </source>
</evidence>
<keyword evidence="3" id="KW-1185">Reference proteome</keyword>
<proteinExistence type="predicted"/>
<evidence type="ECO:0008006" key="4">
    <source>
        <dbReference type="Google" id="ProtNLM"/>
    </source>
</evidence>
<accession>A0A0C2FMB8</accession>
<sequence>MLALQLQAERKEGWTTQMVKDFEISITQYFERDFVSSNIRVLTLSTTYVESENIFIFHRKVVRAGMSLLPFLIVGFAIMACVSSLTTFLSALFMDQVSIHK</sequence>
<organism evidence="2 3">
    <name type="scientific">Ancylostoma duodenale</name>
    <dbReference type="NCBI Taxonomy" id="51022"/>
    <lineage>
        <taxon>Eukaryota</taxon>
        <taxon>Metazoa</taxon>
        <taxon>Ecdysozoa</taxon>
        <taxon>Nematoda</taxon>
        <taxon>Chromadorea</taxon>
        <taxon>Rhabditida</taxon>
        <taxon>Rhabditina</taxon>
        <taxon>Rhabditomorpha</taxon>
        <taxon>Strongyloidea</taxon>
        <taxon>Ancylostomatidae</taxon>
        <taxon>Ancylostomatinae</taxon>
        <taxon>Ancylostoma</taxon>
    </lineage>
</organism>
<dbReference type="EMBL" id="KN765365">
    <property type="protein sequence ID" value="KIH47834.1"/>
    <property type="molecule type" value="Genomic_DNA"/>
</dbReference>
<feature type="non-terminal residue" evidence="2">
    <location>
        <position position="101"/>
    </location>
</feature>
<protein>
    <recommendedName>
        <fullName evidence="4">SSD domain-containing protein</fullName>
    </recommendedName>
</protein>
<feature type="transmembrane region" description="Helical" evidence="1">
    <location>
        <begin position="68"/>
        <end position="93"/>
    </location>
</feature>
<keyword evidence="1" id="KW-0812">Transmembrane</keyword>
<dbReference type="OrthoDB" id="6510177at2759"/>
<evidence type="ECO:0000313" key="3">
    <source>
        <dbReference type="Proteomes" id="UP000054047"/>
    </source>
</evidence>
<evidence type="ECO:0000313" key="2">
    <source>
        <dbReference type="EMBL" id="KIH47834.1"/>
    </source>
</evidence>
<keyword evidence="1" id="KW-0472">Membrane</keyword>
<gene>
    <name evidence="2" type="ORF">ANCDUO_22101</name>
</gene>
<keyword evidence="1" id="KW-1133">Transmembrane helix</keyword>
<name>A0A0C2FMB8_9BILA</name>
<dbReference type="Proteomes" id="UP000054047">
    <property type="component" value="Unassembled WGS sequence"/>
</dbReference>